<sequence>MWHMDRQQYRCPTGVTPCWCMGSGKESKFIKKLGGLHYLDQNQNLIAPRQGWSMILGATTQPSGETDEAATDRIQGLERKVDIVMSKIDLLVTSVQSLTSVVKEYMSSRGKAEVQEEA</sequence>
<comment type="caution">
    <text evidence="1">The sequence shown here is derived from an EMBL/GenBank/DDBJ whole genome shotgun (WGS) entry which is preliminary data.</text>
</comment>
<accession>A0A1Q3BXA2</accession>
<dbReference type="EMBL" id="BDDD01001023">
    <property type="protein sequence ID" value="GAV72615.1"/>
    <property type="molecule type" value="Genomic_DNA"/>
</dbReference>
<evidence type="ECO:0000313" key="2">
    <source>
        <dbReference type="Proteomes" id="UP000187406"/>
    </source>
</evidence>
<gene>
    <name evidence="1" type="ORF">CFOL_v3_16103</name>
</gene>
<keyword evidence="2" id="KW-1185">Reference proteome</keyword>
<dbReference type="AlphaFoldDB" id="A0A1Q3BXA2"/>
<name>A0A1Q3BXA2_CEPFO</name>
<protein>
    <submittedName>
        <fullName evidence="1">Uncharacterized protein</fullName>
    </submittedName>
</protein>
<organism evidence="1 2">
    <name type="scientific">Cephalotus follicularis</name>
    <name type="common">Albany pitcher plant</name>
    <dbReference type="NCBI Taxonomy" id="3775"/>
    <lineage>
        <taxon>Eukaryota</taxon>
        <taxon>Viridiplantae</taxon>
        <taxon>Streptophyta</taxon>
        <taxon>Embryophyta</taxon>
        <taxon>Tracheophyta</taxon>
        <taxon>Spermatophyta</taxon>
        <taxon>Magnoliopsida</taxon>
        <taxon>eudicotyledons</taxon>
        <taxon>Gunneridae</taxon>
        <taxon>Pentapetalae</taxon>
        <taxon>rosids</taxon>
        <taxon>fabids</taxon>
        <taxon>Oxalidales</taxon>
        <taxon>Cephalotaceae</taxon>
        <taxon>Cephalotus</taxon>
    </lineage>
</organism>
<proteinExistence type="predicted"/>
<dbReference type="InParanoid" id="A0A1Q3BXA2"/>
<dbReference type="Proteomes" id="UP000187406">
    <property type="component" value="Unassembled WGS sequence"/>
</dbReference>
<evidence type="ECO:0000313" key="1">
    <source>
        <dbReference type="EMBL" id="GAV72615.1"/>
    </source>
</evidence>
<reference evidence="2" key="1">
    <citation type="submission" date="2016-04" db="EMBL/GenBank/DDBJ databases">
        <title>Cephalotus genome sequencing.</title>
        <authorList>
            <person name="Fukushima K."/>
            <person name="Hasebe M."/>
            <person name="Fang X."/>
        </authorList>
    </citation>
    <scope>NUCLEOTIDE SEQUENCE [LARGE SCALE GENOMIC DNA]</scope>
    <source>
        <strain evidence="2">cv. St1</strain>
    </source>
</reference>